<comment type="cofactor">
    <cofactor evidence="1">
        <name>Mg(2+)</name>
        <dbReference type="ChEBI" id="CHEBI:18420"/>
    </cofactor>
</comment>
<dbReference type="InterPro" id="IPR036900">
    <property type="entry name" value="A-D-PHexomutase_C_sf"/>
</dbReference>
<dbReference type="STRING" id="530564.Psta_0105"/>
<feature type="coiled-coil region" evidence="7">
    <location>
        <begin position="576"/>
        <end position="603"/>
    </location>
</feature>
<name>D2R0D3_PIRSD</name>
<accession>D2R0D3</accession>
<keyword evidence="12" id="KW-1185">Reference proteome</keyword>
<dbReference type="GO" id="GO:0006166">
    <property type="term" value="P:purine ribonucleoside salvage"/>
    <property type="evidence" value="ECO:0007669"/>
    <property type="project" value="TreeGrafter"/>
</dbReference>
<reference evidence="11 12" key="1">
    <citation type="journal article" date="2009" name="Stand. Genomic Sci.">
        <title>Complete genome sequence of Pirellula staleyi type strain (ATCC 27377).</title>
        <authorList>
            <person name="Clum A."/>
            <person name="Tindall B.J."/>
            <person name="Sikorski J."/>
            <person name="Ivanova N."/>
            <person name="Mavrommatis K."/>
            <person name="Lucas S."/>
            <person name="Glavina del Rio T."/>
            <person name="Nolan M."/>
            <person name="Chen F."/>
            <person name="Tice H."/>
            <person name="Pitluck S."/>
            <person name="Cheng J.F."/>
            <person name="Chertkov O."/>
            <person name="Brettin T."/>
            <person name="Han C."/>
            <person name="Detter J.C."/>
            <person name="Kuske C."/>
            <person name="Bruce D."/>
            <person name="Goodwin L."/>
            <person name="Ovchinikova G."/>
            <person name="Pati A."/>
            <person name="Mikhailova N."/>
            <person name="Chen A."/>
            <person name="Palaniappan K."/>
            <person name="Land M."/>
            <person name="Hauser L."/>
            <person name="Chang Y.J."/>
            <person name="Jeffries C.D."/>
            <person name="Chain P."/>
            <person name="Rohde M."/>
            <person name="Goker M."/>
            <person name="Bristow J."/>
            <person name="Eisen J.A."/>
            <person name="Markowitz V."/>
            <person name="Hugenholtz P."/>
            <person name="Kyrpides N.C."/>
            <person name="Klenk H.P."/>
            <person name="Lapidus A."/>
        </authorList>
    </citation>
    <scope>NUCLEOTIDE SEQUENCE [LARGE SCALE GENOMIC DNA]</scope>
    <source>
        <strain evidence="12">ATCC 27377 / DSM 6068 / ICPB 4128</strain>
    </source>
</reference>
<dbReference type="OrthoDB" id="9806956at2"/>
<evidence type="ECO:0000256" key="2">
    <source>
        <dbReference type="ARBA" id="ARBA00010231"/>
    </source>
</evidence>
<dbReference type="GO" id="GO:0000287">
    <property type="term" value="F:magnesium ion binding"/>
    <property type="evidence" value="ECO:0007669"/>
    <property type="project" value="InterPro"/>
</dbReference>
<organism evidence="11 12">
    <name type="scientific">Pirellula staleyi (strain ATCC 27377 / DSM 6068 / ICPB 4128)</name>
    <name type="common">Pirella staleyi</name>
    <dbReference type="NCBI Taxonomy" id="530564"/>
    <lineage>
        <taxon>Bacteria</taxon>
        <taxon>Pseudomonadati</taxon>
        <taxon>Planctomycetota</taxon>
        <taxon>Planctomycetia</taxon>
        <taxon>Pirellulales</taxon>
        <taxon>Pirellulaceae</taxon>
        <taxon>Pirellula</taxon>
    </lineage>
</organism>
<sequence length="604" mass="65841">MTSGFDLPSVLSQLEAATTAGKITAAADKNIRVWLTEPRYADYAAEVAAHITAGKWKELDDAFWTIIPFGTGGRRGKMYPIGCNVINDRTIGESAQGLASYVLSQGIEKPSCALAYDTRHNSRRFAELCASIMVANGFMVYFLDGYRSTPELSFLVRYKKCSCGIMVTASHNPPSDNAVKVYWSSGAQVIPPHDKAIVERVMNTDEIKRVDFAQAVAEGKVILCTTEIDDAFIGNVLSQRSPGPRDLKIIYSPLHGVGESCVAPTLAGDGFTNVTIYEPHREPSGDFPNVPGHVSNPENPQVFDGPIALAKTTGADLILATDPDCDRMGCAAPLSKDPAGAWGTFNGNQLGVLLADYVCEQRKKGGGLTKEHFLVTTLVTTQMIRRIGDSYGVKTYSNLHVGFKWIAQQMDAGGPDKFLFGTEESHGFLIGQYVRDKDGAAACMLMAELAANVKASGKTMLEKLESLYWQHGYHGERLLNVTMTGSAGMDRMKALMQNFRTNPPTELGGIKVKQVRDYQSLTTLTVGGGTAALDAPKADMVILDLAEEGNYIAVRPSGTEPKVKFYMFTYVPAEQLHNLDTTRDEMSERMQAFEQDLKNYADKA</sequence>
<dbReference type="eggNOG" id="COG1109">
    <property type="taxonomic scope" value="Bacteria"/>
</dbReference>
<keyword evidence="6" id="KW-0413">Isomerase</keyword>
<dbReference type="SUPFAM" id="SSF53738">
    <property type="entry name" value="Phosphoglucomutase, first 3 domains"/>
    <property type="match status" value="3"/>
</dbReference>
<dbReference type="Proteomes" id="UP000001887">
    <property type="component" value="Chromosome"/>
</dbReference>
<dbReference type="InterPro" id="IPR016055">
    <property type="entry name" value="A-D-PHexomutase_a/b/a-I/II/III"/>
</dbReference>
<dbReference type="GO" id="GO:0005975">
    <property type="term" value="P:carbohydrate metabolic process"/>
    <property type="evidence" value="ECO:0007669"/>
    <property type="project" value="InterPro"/>
</dbReference>
<dbReference type="Gene3D" id="3.40.120.10">
    <property type="entry name" value="Alpha-D-Glucose-1,6-Bisphosphate, subunit A, domain 3"/>
    <property type="match status" value="3"/>
</dbReference>
<feature type="domain" description="Alpha-D-phosphohexomutase alpha/beta/alpha" evidence="9">
    <location>
        <begin position="239"/>
        <end position="331"/>
    </location>
</feature>
<feature type="domain" description="Alpha-D-phosphohexomutase alpha/beta/alpha" evidence="8">
    <location>
        <begin position="69"/>
        <end position="206"/>
    </location>
</feature>
<keyword evidence="5" id="KW-0460">Magnesium</keyword>
<dbReference type="PROSITE" id="PS00710">
    <property type="entry name" value="PGM_PMM"/>
    <property type="match status" value="1"/>
</dbReference>
<dbReference type="GO" id="GO:0008973">
    <property type="term" value="F:phosphopentomutase activity"/>
    <property type="evidence" value="ECO:0007669"/>
    <property type="project" value="TreeGrafter"/>
</dbReference>
<evidence type="ECO:0000313" key="12">
    <source>
        <dbReference type="Proteomes" id="UP000001887"/>
    </source>
</evidence>
<evidence type="ECO:0000259" key="9">
    <source>
        <dbReference type="Pfam" id="PF02879"/>
    </source>
</evidence>
<dbReference type="EMBL" id="CP001848">
    <property type="protein sequence ID" value="ADB14801.1"/>
    <property type="molecule type" value="Genomic_DNA"/>
</dbReference>
<dbReference type="InterPro" id="IPR005846">
    <property type="entry name" value="A-D-PHexomutase_a/b/a-III"/>
</dbReference>
<dbReference type="InterPro" id="IPR016066">
    <property type="entry name" value="A-D-PHexomutase_CS"/>
</dbReference>
<evidence type="ECO:0000256" key="7">
    <source>
        <dbReference type="SAM" id="Coils"/>
    </source>
</evidence>
<evidence type="ECO:0000259" key="8">
    <source>
        <dbReference type="Pfam" id="PF02878"/>
    </source>
</evidence>
<dbReference type="Pfam" id="PF02878">
    <property type="entry name" value="PGM_PMM_I"/>
    <property type="match status" value="1"/>
</dbReference>
<proteinExistence type="inferred from homology"/>
<evidence type="ECO:0000256" key="6">
    <source>
        <dbReference type="ARBA" id="ARBA00023235"/>
    </source>
</evidence>
<protein>
    <submittedName>
        <fullName evidence="11">Phosphoglucomutase/phosphomannomutase alpha/beta/alpha domain I</fullName>
    </submittedName>
</protein>
<gene>
    <name evidence="11" type="ordered locus">Psta_0105</name>
</gene>
<evidence type="ECO:0000313" key="11">
    <source>
        <dbReference type="EMBL" id="ADB14801.1"/>
    </source>
</evidence>
<evidence type="ECO:0000259" key="10">
    <source>
        <dbReference type="Pfam" id="PF02880"/>
    </source>
</evidence>
<comment type="similarity">
    <text evidence="2">Belongs to the phosphohexose mutase family.</text>
</comment>
<dbReference type="InterPro" id="IPR005845">
    <property type="entry name" value="A-D-PHexomutase_a/b/a-II"/>
</dbReference>
<evidence type="ECO:0000256" key="1">
    <source>
        <dbReference type="ARBA" id="ARBA00001946"/>
    </source>
</evidence>
<dbReference type="Gene3D" id="3.30.310.50">
    <property type="entry name" value="Alpha-D-phosphohexomutase, C-terminal domain"/>
    <property type="match status" value="1"/>
</dbReference>
<evidence type="ECO:0000256" key="3">
    <source>
        <dbReference type="ARBA" id="ARBA00022553"/>
    </source>
</evidence>
<keyword evidence="7" id="KW-0175">Coiled coil</keyword>
<keyword evidence="3" id="KW-0597">Phosphoprotein</keyword>
<dbReference type="InterPro" id="IPR005844">
    <property type="entry name" value="A-D-PHexomutase_a/b/a-I"/>
</dbReference>
<dbReference type="PANTHER" id="PTHR45745">
    <property type="entry name" value="PHOSPHOMANNOMUTASE 45A"/>
    <property type="match status" value="1"/>
</dbReference>
<dbReference type="SUPFAM" id="SSF55957">
    <property type="entry name" value="Phosphoglucomutase, C-terminal domain"/>
    <property type="match status" value="1"/>
</dbReference>
<keyword evidence="4" id="KW-0479">Metal-binding</keyword>
<dbReference type="CDD" id="cd05799">
    <property type="entry name" value="PGM2"/>
    <property type="match status" value="1"/>
</dbReference>
<evidence type="ECO:0000256" key="5">
    <source>
        <dbReference type="ARBA" id="ARBA00022842"/>
    </source>
</evidence>
<evidence type="ECO:0000256" key="4">
    <source>
        <dbReference type="ARBA" id="ARBA00022723"/>
    </source>
</evidence>
<dbReference type="Pfam" id="PF02880">
    <property type="entry name" value="PGM_PMM_III"/>
    <property type="match status" value="1"/>
</dbReference>
<dbReference type="KEGG" id="psl:Psta_0105"/>
<dbReference type="AlphaFoldDB" id="D2R0D3"/>
<feature type="domain" description="Alpha-D-phosphohexomutase alpha/beta/alpha" evidence="10">
    <location>
        <begin position="346"/>
        <end position="463"/>
    </location>
</feature>
<dbReference type="HOGENOM" id="CLU_016950_0_0_0"/>
<dbReference type="PANTHER" id="PTHR45745:SF1">
    <property type="entry name" value="PHOSPHOGLUCOMUTASE 2B-RELATED"/>
    <property type="match status" value="1"/>
</dbReference>
<dbReference type="Pfam" id="PF02879">
    <property type="entry name" value="PGM_PMM_II"/>
    <property type="match status" value="1"/>
</dbReference>